<keyword evidence="4" id="KW-1185">Reference proteome</keyword>
<evidence type="ECO:0000313" key="3">
    <source>
        <dbReference type="EMBL" id="KAK9722692.1"/>
    </source>
</evidence>
<keyword evidence="2" id="KW-0732">Signal</keyword>
<gene>
    <name evidence="3" type="ORF">K7432_002504</name>
</gene>
<name>A0ABR2W7P5_9FUNG</name>
<evidence type="ECO:0000256" key="2">
    <source>
        <dbReference type="SAM" id="SignalP"/>
    </source>
</evidence>
<dbReference type="EMBL" id="JASJQH010006943">
    <property type="protein sequence ID" value="KAK9722692.1"/>
    <property type="molecule type" value="Genomic_DNA"/>
</dbReference>
<sequence length="174" mass="17851">MISGQKLLLVSAVLGMAVSATIDPRIKCTEDHNCGNDLDCIASCYHVPSPDKADIASTDACFAKCHSDDHAEMITCRQTCINEHFRPTGAIVTRTSTKSVEPSKTKTDKTSSTKSVSSSASASSSHSGSSSASSSSSSDAHTATHKSENSGSAQAPLLSIVSLAAAFAAVSALL</sequence>
<proteinExistence type="predicted"/>
<protein>
    <submittedName>
        <fullName evidence="3">Uncharacterized protein</fullName>
    </submittedName>
</protein>
<reference evidence="3 4" key="1">
    <citation type="submission" date="2023-04" db="EMBL/GenBank/DDBJ databases">
        <title>Genome of Basidiobolus ranarum AG-B5.</title>
        <authorList>
            <person name="Stajich J.E."/>
            <person name="Carter-House D."/>
            <person name="Gryganskyi A."/>
        </authorList>
    </citation>
    <scope>NUCLEOTIDE SEQUENCE [LARGE SCALE GENOMIC DNA]</scope>
    <source>
        <strain evidence="3 4">AG-B5</strain>
    </source>
</reference>
<evidence type="ECO:0000313" key="4">
    <source>
        <dbReference type="Proteomes" id="UP001479436"/>
    </source>
</evidence>
<comment type="caution">
    <text evidence="3">The sequence shown here is derived from an EMBL/GenBank/DDBJ whole genome shotgun (WGS) entry which is preliminary data.</text>
</comment>
<dbReference type="Proteomes" id="UP001479436">
    <property type="component" value="Unassembled WGS sequence"/>
</dbReference>
<feature type="chain" id="PRO_5047443638" evidence="2">
    <location>
        <begin position="21"/>
        <end position="174"/>
    </location>
</feature>
<evidence type="ECO:0000256" key="1">
    <source>
        <dbReference type="SAM" id="MobiDB-lite"/>
    </source>
</evidence>
<feature type="signal peptide" evidence="2">
    <location>
        <begin position="1"/>
        <end position="20"/>
    </location>
</feature>
<accession>A0ABR2W7P5</accession>
<feature type="compositionally biased region" description="Low complexity" evidence="1">
    <location>
        <begin position="112"/>
        <end position="141"/>
    </location>
</feature>
<organism evidence="3 4">
    <name type="scientific">Basidiobolus ranarum</name>
    <dbReference type="NCBI Taxonomy" id="34480"/>
    <lineage>
        <taxon>Eukaryota</taxon>
        <taxon>Fungi</taxon>
        <taxon>Fungi incertae sedis</taxon>
        <taxon>Zoopagomycota</taxon>
        <taxon>Entomophthoromycotina</taxon>
        <taxon>Basidiobolomycetes</taxon>
        <taxon>Basidiobolales</taxon>
        <taxon>Basidiobolaceae</taxon>
        <taxon>Basidiobolus</taxon>
    </lineage>
</organism>
<feature type="compositionally biased region" description="Basic and acidic residues" evidence="1">
    <location>
        <begin position="101"/>
        <end position="111"/>
    </location>
</feature>
<feature type="region of interest" description="Disordered" evidence="1">
    <location>
        <begin position="92"/>
        <end position="151"/>
    </location>
</feature>